<keyword evidence="1" id="KW-1133">Transmembrane helix</keyword>
<protein>
    <submittedName>
        <fullName evidence="2">Uncharacterized protein</fullName>
    </submittedName>
</protein>
<evidence type="ECO:0000313" key="2">
    <source>
        <dbReference type="EMBL" id="RNA26824.1"/>
    </source>
</evidence>
<reference evidence="2 3" key="1">
    <citation type="journal article" date="2018" name="Sci. Rep.">
        <title>Genomic signatures of local adaptation to the degree of environmental predictability in rotifers.</title>
        <authorList>
            <person name="Franch-Gras L."/>
            <person name="Hahn C."/>
            <person name="Garcia-Roger E.M."/>
            <person name="Carmona M.J."/>
            <person name="Serra M."/>
            <person name="Gomez A."/>
        </authorList>
    </citation>
    <scope>NUCLEOTIDE SEQUENCE [LARGE SCALE GENOMIC DNA]</scope>
    <source>
        <strain evidence="2">HYR1</strain>
    </source>
</reference>
<keyword evidence="1" id="KW-0472">Membrane</keyword>
<name>A0A3M7RTC8_BRAPC</name>
<dbReference type="AlphaFoldDB" id="A0A3M7RTC8"/>
<accession>A0A3M7RTC8</accession>
<dbReference type="Proteomes" id="UP000276133">
    <property type="component" value="Unassembled WGS sequence"/>
</dbReference>
<gene>
    <name evidence="2" type="ORF">BpHYR1_004253</name>
</gene>
<keyword evidence="3" id="KW-1185">Reference proteome</keyword>
<organism evidence="2 3">
    <name type="scientific">Brachionus plicatilis</name>
    <name type="common">Marine rotifer</name>
    <name type="synonym">Brachionus muelleri</name>
    <dbReference type="NCBI Taxonomy" id="10195"/>
    <lineage>
        <taxon>Eukaryota</taxon>
        <taxon>Metazoa</taxon>
        <taxon>Spiralia</taxon>
        <taxon>Gnathifera</taxon>
        <taxon>Rotifera</taxon>
        <taxon>Eurotatoria</taxon>
        <taxon>Monogononta</taxon>
        <taxon>Pseudotrocha</taxon>
        <taxon>Ploima</taxon>
        <taxon>Brachionidae</taxon>
        <taxon>Brachionus</taxon>
    </lineage>
</organism>
<evidence type="ECO:0000313" key="3">
    <source>
        <dbReference type="Proteomes" id="UP000276133"/>
    </source>
</evidence>
<evidence type="ECO:0000256" key="1">
    <source>
        <dbReference type="SAM" id="Phobius"/>
    </source>
</evidence>
<comment type="caution">
    <text evidence="2">The sequence shown here is derived from an EMBL/GenBank/DDBJ whole genome shotgun (WGS) entry which is preliminary data.</text>
</comment>
<keyword evidence="1" id="KW-0812">Transmembrane</keyword>
<proteinExistence type="predicted"/>
<sequence>MLSNLFNFRIYLINFFPPYILFGIYFLLKFNAVRKVAETICSVYTNEHRRRPAIEFKLLEQELDRADN</sequence>
<dbReference type="EMBL" id="REGN01002664">
    <property type="protein sequence ID" value="RNA26824.1"/>
    <property type="molecule type" value="Genomic_DNA"/>
</dbReference>
<feature type="transmembrane region" description="Helical" evidence="1">
    <location>
        <begin position="6"/>
        <end position="28"/>
    </location>
</feature>